<feature type="active site" description="Charge relay system" evidence="5 6">
    <location>
        <position position="130"/>
    </location>
</feature>
<organism evidence="9 10">
    <name type="scientific">Marinobacter salsuginis</name>
    <dbReference type="NCBI Taxonomy" id="418719"/>
    <lineage>
        <taxon>Bacteria</taxon>
        <taxon>Pseudomonadati</taxon>
        <taxon>Pseudomonadota</taxon>
        <taxon>Gammaproteobacteria</taxon>
        <taxon>Pseudomonadales</taxon>
        <taxon>Marinobacteraceae</taxon>
        <taxon>Marinobacter</taxon>
    </lineage>
</organism>
<dbReference type="PRINTS" id="PR00723">
    <property type="entry name" value="SUBTILISIN"/>
</dbReference>
<dbReference type="InterPro" id="IPR023827">
    <property type="entry name" value="Peptidase_S8_Asp-AS"/>
</dbReference>
<dbReference type="InterPro" id="IPR015500">
    <property type="entry name" value="Peptidase_S8_subtilisin-rel"/>
</dbReference>
<evidence type="ECO:0000313" key="9">
    <source>
        <dbReference type="EMBL" id="GBO89147.1"/>
    </source>
</evidence>
<evidence type="ECO:0000256" key="3">
    <source>
        <dbReference type="ARBA" id="ARBA00022801"/>
    </source>
</evidence>
<protein>
    <recommendedName>
        <fullName evidence="8">Peptidase S8/S53 domain-containing protein</fullName>
    </recommendedName>
</protein>
<dbReference type="PROSITE" id="PS51892">
    <property type="entry name" value="SUBTILASE"/>
    <property type="match status" value="1"/>
</dbReference>
<dbReference type="EMBL" id="BGZI01000020">
    <property type="protein sequence ID" value="GBO89147.1"/>
    <property type="molecule type" value="Genomic_DNA"/>
</dbReference>
<dbReference type="PROSITE" id="PS51257">
    <property type="entry name" value="PROKAR_LIPOPROTEIN"/>
    <property type="match status" value="1"/>
</dbReference>
<comment type="similarity">
    <text evidence="1 6 7">Belongs to the peptidase S8 family.</text>
</comment>
<evidence type="ECO:0000313" key="10">
    <source>
        <dbReference type="Proteomes" id="UP000387223"/>
    </source>
</evidence>
<dbReference type="GO" id="GO:0006508">
    <property type="term" value="P:proteolysis"/>
    <property type="evidence" value="ECO:0007669"/>
    <property type="project" value="UniProtKB-KW"/>
</dbReference>
<name>A0A5M3Q1Z9_9GAMM</name>
<evidence type="ECO:0000256" key="7">
    <source>
        <dbReference type="RuleBase" id="RU003355"/>
    </source>
</evidence>
<evidence type="ECO:0000256" key="2">
    <source>
        <dbReference type="ARBA" id="ARBA00022670"/>
    </source>
</evidence>
<dbReference type="InterPro" id="IPR000209">
    <property type="entry name" value="Peptidase_S8/S53_dom"/>
</dbReference>
<dbReference type="PANTHER" id="PTHR43806">
    <property type="entry name" value="PEPTIDASE S8"/>
    <property type="match status" value="1"/>
</dbReference>
<dbReference type="PROSITE" id="PS00136">
    <property type="entry name" value="SUBTILASE_ASP"/>
    <property type="match status" value="1"/>
</dbReference>
<keyword evidence="3 6" id="KW-0378">Hydrolase</keyword>
<sequence>MNKIIIPALAFTLTACGGGGSGTPSTPNADNGGNVETVAPAFNNDHLKVINADYARNRSIGGAGVTVAIIDSGVNVDHNEFAGKTLNQNSGSYVSAINAYTFDEIEEMGLSGLDLYQPVYTGAQEDVFGHGTHVASMTWGENVGVAPEAGVIMMDVYATTNPDSLAAKGLISDLATMSVEFINASLTGVDYYENSEFINERPLYEGLETAGMGFIVAAGNFGLDMTETFLTNPVNCGDLSETERQDNLTCTFIFDATSVDLLAKDAELADNFLWVGAVDNNGQPAEFLLAGGTEAGTNVPGSDADIQARWISAPGSAVDGAFFDTNTDYLRVSGTSQAAPLVTGAAALVKGQFPTLSNVAVMQILLDTADSSFSAYDPTIHGQGILDIEAALSIDPANYEAL</sequence>
<dbReference type="SUPFAM" id="SSF52743">
    <property type="entry name" value="Subtilisin-like"/>
    <property type="match status" value="1"/>
</dbReference>
<keyword evidence="4 6" id="KW-0720">Serine protease</keyword>
<comment type="caution">
    <text evidence="9">The sequence shown here is derived from an EMBL/GenBank/DDBJ whole genome shotgun (WGS) entry which is preliminary data.</text>
</comment>
<dbReference type="PANTHER" id="PTHR43806:SF11">
    <property type="entry name" value="CEREVISIN-RELATED"/>
    <property type="match status" value="1"/>
</dbReference>
<reference evidence="9 10" key="1">
    <citation type="journal article" date="2019" name="J. Gen. Appl. Microbiol.">
        <title>Aerobic degradation of cis-dichloroethene by the marine bacterium Marinobacter salsuginis strain 5N-3.</title>
        <authorList>
            <person name="Inoue Y."/>
            <person name="Fukunaga Y."/>
            <person name="Katsumata H."/>
            <person name="Ohji S."/>
            <person name="Hosoyama A."/>
            <person name="Mori K."/>
            <person name="Ando K."/>
        </authorList>
    </citation>
    <scope>NUCLEOTIDE SEQUENCE [LARGE SCALE GENOMIC DNA]</scope>
    <source>
        <strain evidence="9 10">NBRC 109114</strain>
    </source>
</reference>
<evidence type="ECO:0000259" key="8">
    <source>
        <dbReference type="Pfam" id="PF00082"/>
    </source>
</evidence>
<evidence type="ECO:0000256" key="1">
    <source>
        <dbReference type="ARBA" id="ARBA00011073"/>
    </source>
</evidence>
<evidence type="ECO:0000256" key="6">
    <source>
        <dbReference type="PROSITE-ProRule" id="PRU01240"/>
    </source>
</evidence>
<keyword evidence="2 6" id="KW-0645">Protease</keyword>
<feature type="active site" description="Charge relay system" evidence="5 6">
    <location>
        <position position="71"/>
    </location>
</feature>
<dbReference type="AlphaFoldDB" id="A0A5M3Q1Z9"/>
<feature type="active site" description="Charge relay system" evidence="5 6">
    <location>
        <position position="336"/>
    </location>
</feature>
<dbReference type="Pfam" id="PF00082">
    <property type="entry name" value="Peptidase_S8"/>
    <property type="match status" value="1"/>
</dbReference>
<dbReference type="RefSeq" id="WP_136631141.1">
    <property type="nucleotide sequence ID" value="NZ_BGZI01000020.1"/>
</dbReference>
<evidence type="ECO:0000256" key="5">
    <source>
        <dbReference type="PIRSR" id="PIRSR615500-1"/>
    </source>
</evidence>
<dbReference type="GO" id="GO:0004252">
    <property type="term" value="F:serine-type endopeptidase activity"/>
    <property type="evidence" value="ECO:0007669"/>
    <property type="project" value="UniProtKB-UniRule"/>
</dbReference>
<dbReference type="Gene3D" id="3.40.50.200">
    <property type="entry name" value="Peptidase S8/S53 domain"/>
    <property type="match status" value="1"/>
</dbReference>
<dbReference type="PROSITE" id="PS00138">
    <property type="entry name" value="SUBTILASE_SER"/>
    <property type="match status" value="1"/>
</dbReference>
<proteinExistence type="inferred from homology"/>
<accession>A0A5M3Q1Z9</accession>
<evidence type="ECO:0000256" key="4">
    <source>
        <dbReference type="ARBA" id="ARBA00022825"/>
    </source>
</evidence>
<dbReference type="Proteomes" id="UP000387223">
    <property type="component" value="Unassembled WGS sequence"/>
</dbReference>
<dbReference type="InterPro" id="IPR050131">
    <property type="entry name" value="Peptidase_S8_subtilisin-like"/>
</dbReference>
<feature type="domain" description="Peptidase S8/S53" evidence="8">
    <location>
        <begin position="62"/>
        <end position="383"/>
    </location>
</feature>
<gene>
    <name evidence="9" type="ORF">MSSD14B_28150</name>
</gene>
<dbReference type="InterPro" id="IPR036852">
    <property type="entry name" value="Peptidase_S8/S53_dom_sf"/>
</dbReference>
<dbReference type="InterPro" id="IPR023828">
    <property type="entry name" value="Peptidase_S8_Ser-AS"/>
</dbReference>